<reference evidence="1 2" key="1">
    <citation type="journal article" date="2008" name="PLoS Genet.">
        <title>The genome of Borrelia recurrentis, the agent of deadly louse-borne relapsing fever, is a degraded subset of tick-borne Borrelia duttonii.</title>
        <authorList>
            <person name="Lescot M."/>
            <person name="Audic S."/>
            <person name="Robert C."/>
            <person name="Nguyen T.T."/>
            <person name="Blanc G."/>
            <person name="Cutler S.J."/>
            <person name="Wincker P."/>
            <person name="Couloux A."/>
            <person name="Claverie J.-M."/>
            <person name="Raoult D."/>
            <person name="Drancourt M."/>
        </authorList>
    </citation>
    <scope>NUCLEOTIDE SEQUENCE [LARGE SCALE GENOMIC DNA]</scope>
    <source>
        <strain evidence="1 2">Ly</strain>
    </source>
</reference>
<dbReference type="EMBL" id="CP000976">
    <property type="protein sequence ID" value="ACH93191.1"/>
    <property type="molecule type" value="Genomic_DNA"/>
</dbReference>
<keyword evidence="2" id="KW-1185">Reference proteome</keyword>
<evidence type="ECO:0000313" key="1">
    <source>
        <dbReference type="EMBL" id="ACH93191.1"/>
    </source>
</evidence>
<gene>
    <name evidence="1" type="ordered locus">BDU_238</name>
</gene>
<accession>B5RL62</accession>
<protein>
    <submittedName>
        <fullName evidence="1">Uncharacterized conserved protein</fullName>
    </submittedName>
</protein>
<dbReference type="AlphaFoldDB" id="B5RL62"/>
<name>B5RL62_BORDL</name>
<dbReference type="Proteomes" id="UP000000611">
    <property type="component" value="Chromosome"/>
</dbReference>
<dbReference type="HOGENOM" id="CLU_1084482_0_0_12"/>
<dbReference type="OrthoDB" id="351001at2"/>
<organism evidence="1 2">
    <name type="scientific">Borrelia duttonii (strain Ly)</name>
    <dbReference type="NCBI Taxonomy" id="412419"/>
    <lineage>
        <taxon>Bacteria</taxon>
        <taxon>Pseudomonadati</taxon>
        <taxon>Spirochaetota</taxon>
        <taxon>Spirochaetia</taxon>
        <taxon>Spirochaetales</taxon>
        <taxon>Borreliaceae</taxon>
        <taxon>Borrelia</taxon>
    </lineage>
</organism>
<proteinExistence type="predicted"/>
<sequence>MEVNMKKLVLLFFSCIFINLFASNDSLIDERQKELAIFYYEVGQRYIDVGKVTKGKIFQKKALEMYPKLKGEVDLKSAVEDIDSKMKLEGEATFLSFDDVKLDDIPGIIHDKIEISEVTNAPRIEYVASRERENHKEQAVKFQFNKFVRAFLLQDLNLLDSVIADDVKVLGKVSPKSDFIANLEFASSDFNRDDLGYLSVDDFYDLKSLSITKTTDTSYTVKVKAKKNDITQNIPFWRDVQTLCFVNQDNKWLLFSVK</sequence>
<evidence type="ECO:0000313" key="2">
    <source>
        <dbReference type="Proteomes" id="UP000000611"/>
    </source>
</evidence>
<dbReference type="KEGG" id="bdu:BDU_238"/>